<evidence type="ECO:0000259" key="8">
    <source>
        <dbReference type="Pfam" id="PF00347"/>
    </source>
</evidence>
<dbReference type="InterPro" id="IPR002358">
    <property type="entry name" value="Ribosomal_uL6_CS"/>
</dbReference>
<dbReference type="AlphaFoldDB" id="A0A1F5EHC1"/>
<evidence type="ECO:0000256" key="7">
    <source>
        <dbReference type="RuleBase" id="RU003870"/>
    </source>
</evidence>
<dbReference type="InterPro" id="IPR020040">
    <property type="entry name" value="Ribosomal_uL6_a/b-dom"/>
</dbReference>
<evidence type="ECO:0000256" key="3">
    <source>
        <dbReference type="ARBA" id="ARBA00023274"/>
    </source>
</evidence>
<dbReference type="NCBIfam" id="TIGR03654">
    <property type="entry name" value="L6_bact"/>
    <property type="match status" value="1"/>
</dbReference>
<dbReference type="EMBL" id="MFAC01000027">
    <property type="protein sequence ID" value="OGD66604.1"/>
    <property type="molecule type" value="Genomic_DNA"/>
</dbReference>
<comment type="function">
    <text evidence="7">This protein binds to the 23S rRNA, and is important in its secondary structure. It is located near the subunit interface in the base of the L7/L12 stalk, and near the tRNA binding site of the peptidyltransferase center.</text>
</comment>
<keyword evidence="2 6" id="KW-0689">Ribosomal protein</keyword>
<dbReference type="PANTHER" id="PTHR11655:SF14">
    <property type="entry name" value="LARGE RIBOSOMAL SUBUNIT PROTEIN UL6M"/>
    <property type="match status" value="1"/>
</dbReference>
<keyword evidence="7" id="KW-0694">RNA-binding</keyword>
<organism evidence="9 10">
    <name type="scientific">Candidatus Campbellbacteria bacterium RIFCSPLOWO2_02_35_12</name>
    <dbReference type="NCBI Taxonomy" id="1797580"/>
    <lineage>
        <taxon>Bacteria</taxon>
        <taxon>Candidatus Campbelliibacteriota</taxon>
    </lineage>
</organism>
<gene>
    <name evidence="9" type="ORF">A2Z61_00710</name>
</gene>
<dbReference type="PIRSF" id="PIRSF002162">
    <property type="entry name" value="Ribosomal_L6"/>
    <property type="match status" value="1"/>
</dbReference>
<dbReference type="STRING" id="1797580.A2Z61_00710"/>
<dbReference type="FunFam" id="3.90.930.12:FF:000001">
    <property type="entry name" value="50S ribosomal protein L6"/>
    <property type="match status" value="1"/>
</dbReference>
<dbReference type="GO" id="GO:0022625">
    <property type="term" value="C:cytosolic large ribosomal subunit"/>
    <property type="evidence" value="ECO:0007669"/>
    <property type="project" value="UniProtKB-UniRule"/>
</dbReference>
<reference evidence="9 10" key="1">
    <citation type="journal article" date="2016" name="Nat. Commun.">
        <title>Thousands of microbial genomes shed light on interconnected biogeochemical processes in an aquifer system.</title>
        <authorList>
            <person name="Anantharaman K."/>
            <person name="Brown C.T."/>
            <person name="Hug L.A."/>
            <person name="Sharon I."/>
            <person name="Castelle C.J."/>
            <person name="Probst A.J."/>
            <person name="Thomas B.C."/>
            <person name="Singh A."/>
            <person name="Wilkins M.J."/>
            <person name="Karaoz U."/>
            <person name="Brodie E.L."/>
            <person name="Williams K.H."/>
            <person name="Hubbard S.S."/>
            <person name="Banfield J.F."/>
        </authorList>
    </citation>
    <scope>NUCLEOTIDE SEQUENCE [LARGE SCALE GENOMIC DNA]</scope>
</reference>
<dbReference type="GO" id="GO:0019843">
    <property type="term" value="F:rRNA binding"/>
    <property type="evidence" value="ECO:0007669"/>
    <property type="project" value="UniProtKB-UniRule"/>
</dbReference>
<keyword evidence="7" id="KW-0699">rRNA-binding</keyword>
<evidence type="ECO:0000256" key="2">
    <source>
        <dbReference type="ARBA" id="ARBA00022980"/>
    </source>
</evidence>
<feature type="domain" description="Large ribosomal subunit protein uL6 alpha-beta" evidence="8">
    <location>
        <begin position="11"/>
        <end position="81"/>
    </location>
</feature>
<evidence type="ECO:0000313" key="9">
    <source>
        <dbReference type="EMBL" id="OGD66604.1"/>
    </source>
</evidence>
<dbReference type="Proteomes" id="UP000186029">
    <property type="component" value="Unassembled WGS sequence"/>
</dbReference>
<name>A0A1F5EHC1_9BACT</name>
<dbReference type="InterPro" id="IPR019906">
    <property type="entry name" value="Ribosomal_uL6_bac-type"/>
</dbReference>
<dbReference type="InterPro" id="IPR000702">
    <property type="entry name" value="Ribosomal_uL6-like"/>
</dbReference>
<feature type="domain" description="Large ribosomal subunit protein uL6 alpha-beta" evidence="8">
    <location>
        <begin position="91"/>
        <end position="163"/>
    </location>
</feature>
<dbReference type="PANTHER" id="PTHR11655">
    <property type="entry name" value="60S/50S RIBOSOMAL PROTEIN L6/L9"/>
    <property type="match status" value="1"/>
</dbReference>
<evidence type="ECO:0000256" key="6">
    <source>
        <dbReference type="RuleBase" id="RU003869"/>
    </source>
</evidence>
<proteinExistence type="inferred from homology"/>
<dbReference type="SUPFAM" id="SSF56053">
    <property type="entry name" value="Ribosomal protein L6"/>
    <property type="match status" value="2"/>
</dbReference>
<dbReference type="GO" id="GO:0003735">
    <property type="term" value="F:structural constituent of ribosome"/>
    <property type="evidence" value="ECO:0007669"/>
    <property type="project" value="UniProtKB-UniRule"/>
</dbReference>
<sequence length="178" mass="19928">MSRIGKQQINIPEKTEVRFFDGVFFVKGPLGELSRVFKPDIVIKIEDKQITLKPIKITNNSNMLWGTYASHIVNMLKGVNEPFTKKLLIEGIGYKVEKTGEVIALNVGFSHQVKITIPKGLTVSVEKNTISISGSDKESVGQFAAKIRAIKKPEPYKGKGIRYEDEVVRRKQGKRAVT</sequence>
<evidence type="ECO:0000313" key="10">
    <source>
        <dbReference type="Proteomes" id="UP000186029"/>
    </source>
</evidence>
<dbReference type="Pfam" id="PF00347">
    <property type="entry name" value="Ribosomal_L6"/>
    <property type="match status" value="2"/>
</dbReference>
<evidence type="ECO:0000256" key="4">
    <source>
        <dbReference type="ARBA" id="ARBA00035454"/>
    </source>
</evidence>
<comment type="similarity">
    <text evidence="1 6">Belongs to the universal ribosomal protein uL6 family.</text>
</comment>
<dbReference type="InterPro" id="IPR036789">
    <property type="entry name" value="Ribosomal_uL6-like_a/b-dom_sf"/>
</dbReference>
<dbReference type="PROSITE" id="PS00525">
    <property type="entry name" value="RIBOSOMAL_L6_1"/>
    <property type="match status" value="1"/>
</dbReference>
<evidence type="ECO:0000256" key="1">
    <source>
        <dbReference type="ARBA" id="ARBA00009356"/>
    </source>
</evidence>
<protein>
    <recommendedName>
        <fullName evidence="4 5">50S ribosomal protein L6</fullName>
    </recommendedName>
</protein>
<keyword evidence="3 6" id="KW-0687">Ribonucleoprotein</keyword>
<accession>A0A1F5EHC1</accession>
<comment type="caution">
    <text evidence="9">The sequence shown here is derived from an EMBL/GenBank/DDBJ whole genome shotgun (WGS) entry which is preliminary data.</text>
</comment>
<dbReference type="Gene3D" id="3.90.930.12">
    <property type="entry name" value="Ribosomal protein L6, alpha-beta domain"/>
    <property type="match status" value="2"/>
</dbReference>
<evidence type="ECO:0000256" key="5">
    <source>
        <dbReference type="NCBIfam" id="TIGR03654"/>
    </source>
</evidence>
<dbReference type="GO" id="GO:0002181">
    <property type="term" value="P:cytoplasmic translation"/>
    <property type="evidence" value="ECO:0007669"/>
    <property type="project" value="TreeGrafter"/>
</dbReference>
<dbReference type="PRINTS" id="PR00059">
    <property type="entry name" value="RIBOSOMALL6"/>
</dbReference>